<dbReference type="CDD" id="cd03801">
    <property type="entry name" value="GT4_PimA-like"/>
    <property type="match status" value="1"/>
</dbReference>
<accession>A0A2M7V235</accession>
<dbReference type="InterPro" id="IPR050194">
    <property type="entry name" value="Glycosyltransferase_grp1"/>
</dbReference>
<dbReference type="PANTHER" id="PTHR45947:SF3">
    <property type="entry name" value="SULFOQUINOVOSYL TRANSFERASE SQD2"/>
    <property type="match status" value="1"/>
</dbReference>
<reference evidence="3" key="1">
    <citation type="submission" date="2017-09" db="EMBL/GenBank/DDBJ databases">
        <title>Depth-based differentiation of microbial function through sediment-hosted aquifers and enrichment of novel symbionts in the deep terrestrial subsurface.</title>
        <authorList>
            <person name="Probst A.J."/>
            <person name="Ladd B."/>
            <person name="Jarett J.K."/>
            <person name="Geller-Mcgrath D.E."/>
            <person name="Sieber C.M.K."/>
            <person name="Emerson J.B."/>
            <person name="Anantharaman K."/>
            <person name="Thomas B.C."/>
            <person name="Malmstrom R."/>
            <person name="Stieglmeier M."/>
            <person name="Klingl A."/>
            <person name="Woyke T."/>
            <person name="Ryan C.M."/>
            <person name="Banfield J.F."/>
        </authorList>
    </citation>
    <scope>NUCLEOTIDE SEQUENCE [LARGE SCALE GENOMIC DNA]</scope>
</reference>
<name>A0A2M7V235_9BACT</name>
<evidence type="ECO:0000313" key="2">
    <source>
        <dbReference type="EMBL" id="PIZ92470.1"/>
    </source>
</evidence>
<evidence type="ECO:0000313" key="3">
    <source>
        <dbReference type="Proteomes" id="UP000230078"/>
    </source>
</evidence>
<dbReference type="Gene3D" id="3.40.50.2000">
    <property type="entry name" value="Glycogen Phosphorylase B"/>
    <property type="match status" value="2"/>
</dbReference>
<dbReference type="Proteomes" id="UP000230078">
    <property type="component" value="Unassembled WGS sequence"/>
</dbReference>
<dbReference type="EMBL" id="PFPI01000059">
    <property type="protein sequence ID" value="PIZ92470.1"/>
    <property type="molecule type" value="Genomic_DNA"/>
</dbReference>
<comment type="caution">
    <text evidence="2">The sequence shown here is derived from an EMBL/GenBank/DDBJ whole genome shotgun (WGS) entry which is preliminary data.</text>
</comment>
<feature type="domain" description="Glycosyl transferase family 1" evidence="1">
    <location>
        <begin position="87"/>
        <end position="248"/>
    </location>
</feature>
<evidence type="ECO:0000259" key="1">
    <source>
        <dbReference type="Pfam" id="PF00534"/>
    </source>
</evidence>
<protein>
    <recommendedName>
        <fullName evidence="1">Glycosyl transferase family 1 domain-containing protein</fullName>
    </recommendedName>
</protein>
<dbReference type="GO" id="GO:0016757">
    <property type="term" value="F:glycosyltransferase activity"/>
    <property type="evidence" value="ECO:0007669"/>
    <property type="project" value="InterPro"/>
</dbReference>
<feature type="non-terminal residue" evidence="2">
    <location>
        <position position="1"/>
    </location>
</feature>
<sequence length="270" mass="30531">YVYARLKKVSYVARGGYLPTYFFAKEKRYSLRRWLKYIFVSIDEWIVVKKATVICLPSKEEEEYLQRKYTTCCPNIVYQPNWVDTDTFFPLPLANKKKDILFVGRLESQKRPLLFLDAYKKIGKGVSGTLVGTGSLASTVSDIIADNDLSLHFLHNRLPNNDLIPIYQSHKVYVLTSSYEGGSAKTVLEAMACGVPVVVTNGFGLAATVTDGYDGFVCPPDPDILAKKIDLLLTNESVYTRMSEHARSTSIQKFSMQAVLKNELAWLHNY</sequence>
<dbReference type="AlphaFoldDB" id="A0A2M7V235"/>
<organism evidence="2 3">
    <name type="scientific">Candidatus Magasanikbacteria bacterium CG_4_10_14_0_2_um_filter_41_31</name>
    <dbReference type="NCBI Taxonomy" id="1974639"/>
    <lineage>
        <taxon>Bacteria</taxon>
        <taxon>Candidatus Magasanikiibacteriota</taxon>
    </lineage>
</organism>
<gene>
    <name evidence="2" type="ORF">COX83_04275</name>
</gene>
<dbReference type="Pfam" id="PF00534">
    <property type="entry name" value="Glycos_transf_1"/>
    <property type="match status" value="1"/>
</dbReference>
<dbReference type="PANTHER" id="PTHR45947">
    <property type="entry name" value="SULFOQUINOVOSYL TRANSFERASE SQD2"/>
    <property type="match status" value="1"/>
</dbReference>
<dbReference type="InterPro" id="IPR001296">
    <property type="entry name" value="Glyco_trans_1"/>
</dbReference>
<proteinExistence type="predicted"/>
<dbReference type="SUPFAM" id="SSF53756">
    <property type="entry name" value="UDP-Glycosyltransferase/glycogen phosphorylase"/>
    <property type="match status" value="1"/>
</dbReference>